<keyword evidence="3" id="KW-1185">Reference proteome</keyword>
<dbReference type="InterPro" id="IPR029063">
    <property type="entry name" value="SAM-dependent_MTases_sf"/>
</dbReference>
<proteinExistence type="inferred from homology"/>
<keyword evidence="1" id="KW-0808">Transferase</keyword>
<dbReference type="Pfam" id="PF04445">
    <property type="entry name" value="SAM_MT"/>
    <property type="match status" value="1"/>
</dbReference>
<dbReference type="HAMAP" id="MF_01523">
    <property type="entry name" value="16SrRNA_methyltr_J"/>
    <property type="match status" value="1"/>
</dbReference>
<dbReference type="Gene3D" id="3.40.50.150">
    <property type="entry name" value="Vaccinia Virus protein VP39"/>
    <property type="match status" value="1"/>
</dbReference>
<name>A0A4V1INV5_9GAMM</name>
<keyword evidence="1" id="KW-0698">rRNA processing</keyword>
<dbReference type="SUPFAM" id="SSF53335">
    <property type="entry name" value="S-adenosyl-L-methionine-dependent methyltransferases"/>
    <property type="match status" value="1"/>
</dbReference>
<comment type="catalytic activity">
    <reaction evidence="1">
        <text>guanosine(1516) in 16S rRNA + S-adenosyl-L-methionine = N(2)-methylguanosine(1516) in 16S rRNA + S-adenosyl-L-homocysteine + H(+)</text>
        <dbReference type="Rhea" id="RHEA:43220"/>
        <dbReference type="Rhea" id="RHEA-COMP:10412"/>
        <dbReference type="Rhea" id="RHEA-COMP:10413"/>
        <dbReference type="ChEBI" id="CHEBI:15378"/>
        <dbReference type="ChEBI" id="CHEBI:57856"/>
        <dbReference type="ChEBI" id="CHEBI:59789"/>
        <dbReference type="ChEBI" id="CHEBI:74269"/>
        <dbReference type="ChEBI" id="CHEBI:74481"/>
        <dbReference type="EC" id="2.1.1.242"/>
    </reaction>
</comment>
<organism evidence="2 3">
    <name type="scientific">Zooshikella ganghwensis</name>
    <dbReference type="NCBI Taxonomy" id="202772"/>
    <lineage>
        <taxon>Bacteria</taxon>
        <taxon>Pseudomonadati</taxon>
        <taxon>Pseudomonadota</taxon>
        <taxon>Gammaproteobacteria</taxon>
        <taxon>Oceanospirillales</taxon>
        <taxon>Zooshikellaceae</taxon>
        <taxon>Zooshikella</taxon>
    </lineage>
</organism>
<evidence type="ECO:0000256" key="1">
    <source>
        <dbReference type="HAMAP-Rule" id="MF_01523"/>
    </source>
</evidence>
<reference evidence="2 3" key="1">
    <citation type="submission" date="2017-04" db="EMBL/GenBank/DDBJ databases">
        <title>Draft genome sequence of Zooshikella ganghwensis VG4 isolated from Red Sea sediments.</title>
        <authorList>
            <person name="Rehman Z."/>
            <person name="Alam I."/>
            <person name="Kamau A."/>
            <person name="Bajic V."/>
            <person name="Leiknes T."/>
        </authorList>
    </citation>
    <scope>NUCLEOTIDE SEQUENCE [LARGE SCALE GENOMIC DNA]</scope>
    <source>
        <strain evidence="2 3">VG4</strain>
    </source>
</reference>
<dbReference type="RefSeq" id="WP_094788079.1">
    <property type="nucleotide sequence ID" value="NZ_NDXW01000001.1"/>
</dbReference>
<comment type="similarity">
    <text evidence="1">Belongs to the methyltransferase superfamily. RsmJ family.</text>
</comment>
<evidence type="ECO:0000313" key="2">
    <source>
        <dbReference type="EMBL" id="RDH45051.1"/>
    </source>
</evidence>
<dbReference type="PANTHER" id="PTHR36112">
    <property type="entry name" value="RIBOSOMAL RNA SMALL SUBUNIT METHYLTRANSFERASE J"/>
    <property type="match status" value="1"/>
</dbReference>
<dbReference type="EC" id="2.1.1.242" evidence="1"/>
<sequence length="265" mass="29356">MCSKNKVIVLPASPEGLPDAKALAEEFAFPLKESSEGLDLDTTLALVVDQDKVSLEALHEKKMGKVYVDFVHGPLAFRRLHGGGKGQAIAKAIGIKKQFKPTVLDATAGLGRDAFILATLGCQLTLLERSSVVYCLLRDGLRRALQCQEIQSYIEQMTLQPLQDAKSFLSKCQSDSFDCVYLDPMFPHQDKKSALSKKEMQLFQKLLDGDSDADQLFSDAYNAARYRVVVKRPRLAPLLAAKKPTLQLMGKANRFDIYVKKGIPH</sequence>
<dbReference type="Proteomes" id="UP000257039">
    <property type="component" value="Unassembled WGS sequence"/>
</dbReference>
<gene>
    <name evidence="1" type="primary">rsmJ</name>
    <name evidence="2" type="ORF">B9G39_17300</name>
</gene>
<dbReference type="EMBL" id="NDXW01000001">
    <property type="protein sequence ID" value="RDH45051.1"/>
    <property type="molecule type" value="Genomic_DNA"/>
</dbReference>
<protein>
    <recommendedName>
        <fullName evidence="1">Ribosomal RNA small subunit methyltransferase J</fullName>
        <ecNumber evidence="1">2.1.1.242</ecNumber>
    </recommendedName>
    <alternativeName>
        <fullName evidence="1">16S rRNA m2G1516 methyltransferase</fullName>
    </alternativeName>
    <alternativeName>
        <fullName evidence="1">rRNA (guanine-N(2)-)-methyltransferase</fullName>
    </alternativeName>
</protein>
<evidence type="ECO:0000313" key="3">
    <source>
        <dbReference type="Proteomes" id="UP000257039"/>
    </source>
</evidence>
<dbReference type="GO" id="GO:0005737">
    <property type="term" value="C:cytoplasm"/>
    <property type="evidence" value="ECO:0007669"/>
    <property type="project" value="UniProtKB-SubCell"/>
</dbReference>
<comment type="subcellular location">
    <subcellularLocation>
        <location evidence="1">Cytoplasm</location>
    </subcellularLocation>
</comment>
<feature type="binding site" evidence="1">
    <location>
        <begin position="128"/>
        <end position="129"/>
    </location>
    <ligand>
        <name>S-adenosyl-L-methionine</name>
        <dbReference type="ChEBI" id="CHEBI:59789"/>
    </ligand>
</feature>
<feature type="binding site" evidence="1">
    <location>
        <position position="183"/>
    </location>
    <ligand>
        <name>S-adenosyl-L-methionine</name>
        <dbReference type="ChEBI" id="CHEBI:59789"/>
    </ligand>
</feature>
<accession>A0A4V1INV5</accession>
<dbReference type="GO" id="GO:0008990">
    <property type="term" value="F:rRNA (guanine-N2-)-methyltransferase activity"/>
    <property type="evidence" value="ECO:0007669"/>
    <property type="project" value="UniProtKB-UniRule"/>
</dbReference>
<keyword evidence="1" id="KW-0489">Methyltransferase</keyword>
<comment type="function">
    <text evidence="1">Specifically methylates the guanosine in position 1516 of 16S rRNA.</text>
</comment>
<dbReference type="InterPro" id="IPR007536">
    <property type="entry name" value="16SrRNA_methylTrfase_J"/>
</dbReference>
<comment type="caution">
    <text evidence="1">Lacks conserved residue(s) required for the propagation of feature annotation.</text>
</comment>
<keyword evidence="1" id="KW-0949">S-adenosyl-L-methionine</keyword>
<feature type="binding site" evidence="1">
    <location>
        <begin position="112"/>
        <end position="113"/>
    </location>
    <ligand>
        <name>S-adenosyl-L-methionine</name>
        <dbReference type="ChEBI" id="CHEBI:59789"/>
    </ligand>
</feature>
<comment type="caution">
    <text evidence="2">The sequence shown here is derived from an EMBL/GenBank/DDBJ whole genome shotgun (WGS) entry which is preliminary data.</text>
</comment>
<dbReference type="AlphaFoldDB" id="A0A4V1INV5"/>
<keyword evidence="1" id="KW-0963">Cytoplasm</keyword>
<dbReference type="PANTHER" id="PTHR36112:SF1">
    <property type="entry name" value="RIBOSOMAL RNA SMALL SUBUNIT METHYLTRANSFERASE J"/>
    <property type="match status" value="1"/>
</dbReference>